<keyword evidence="2" id="KW-0217">Developmental protein</keyword>
<dbReference type="PANTHER" id="PTHR33405:SF19">
    <property type="entry name" value="OS08G0430100 PROTEIN"/>
    <property type="match status" value="1"/>
</dbReference>
<dbReference type="InterPro" id="IPR040353">
    <property type="entry name" value="FLX/FLX-like"/>
</dbReference>
<feature type="region of interest" description="Disordered" evidence="7">
    <location>
        <begin position="225"/>
        <end position="262"/>
    </location>
</feature>
<dbReference type="AlphaFoldDB" id="A0A1R3K6B3"/>
<evidence type="ECO:0000256" key="2">
    <source>
        <dbReference type="ARBA" id="ARBA00022473"/>
    </source>
</evidence>
<comment type="similarity">
    <text evidence="1">Belongs to the FLX family.</text>
</comment>
<evidence type="ECO:0000256" key="6">
    <source>
        <dbReference type="SAM" id="Coils"/>
    </source>
</evidence>
<evidence type="ECO:0000313" key="9">
    <source>
        <dbReference type="Proteomes" id="UP000187203"/>
    </source>
</evidence>
<dbReference type="PANTHER" id="PTHR33405">
    <property type="entry name" value="PROTEIN FLX-LIKE 2"/>
    <property type="match status" value="1"/>
</dbReference>
<accession>A0A1R3K6B3</accession>
<evidence type="ECO:0000256" key="5">
    <source>
        <dbReference type="ARBA" id="ARBA00023089"/>
    </source>
</evidence>
<feature type="compositionally biased region" description="Basic residues" evidence="7">
    <location>
        <begin position="1"/>
        <end position="13"/>
    </location>
</feature>
<dbReference type="GO" id="GO:0030154">
    <property type="term" value="P:cell differentiation"/>
    <property type="evidence" value="ECO:0007669"/>
    <property type="project" value="UniProtKB-KW"/>
</dbReference>
<dbReference type="GO" id="GO:0009908">
    <property type="term" value="P:flower development"/>
    <property type="evidence" value="ECO:0007669"/>
    <property type="project" value="UniProtKB-KW"/>
</dbReference>
<gene>
    <name evidence="8" type="ORF">COLO4_10978</name>
</gene>
<feature type="coiled-coil region" evidence="6">
    <location>
        <begin position="124"/>
        <end position="217"/>
    </location>
</feature>
<dbReference type="OrthoDB" id="1902464at2759"/>
<comment type="caution">
    <text evidence="8">The sequence shown here is derived from an EMBL/GenBank/DDBJ whole genome shotgun (WGS) entry which is preliminary data.</text>
</comment>
<organism evidence="8 9">
    <name type="scientific">Corchorus olitorius</name>
    <dbReference type="NCBI Taxonomy" id="93759"/>
    <lineage>
        <taxon>Eukaryota</taxon>
        <taxon>Viridiplantae</taxon>
        <taxon>Streptophyta</taxon>
        <taxon>Embryophyta</taxon>
        <taxon>Tracheophyta</taxon>
        <taxon>Spermatophyta</taxon>
        <taxon>Magnoliopsida</taxon>
        <taxon>eudicotyledons</taxon>
        <taxon>Gunneridae</taxon>
        <taxon>Pentapetalae</taxon>
        <taxon>rosids</taxon>
        <taxon>malvids</taxon>
        <taxon>Malvales</taxon>
        <taxon>Malvaceae</taxon>
        <taxon>Grewioideae</taxon>
        <taxon>Apeibeae</taxon>
        <taxon>Corchorus</taxon>
    </lineage>
</organism>
<keyword evidence="3" id="KW-0221">Differentiation</keyword>
<evidence type="ECO:0000256" key="4">
    <source>
        <dbReference type="ARBA" id="ARBA00023054"/>
    </source>
</evidence>
<dbReference type="STRING" id="93759.A0A1R3K6B3"/>
<evidence type="ECO:0000256" key="1">
    <source>
        <dbReference type="ARBA" id="ARBA00005405"/>
    </source>
</evidence>
<protein>
    <recommendedName>
        <fullName evidence="10">Protein FLX-like 3</fullName>
    </recommendedName>
</protein>
<reference evidence="9" key="1">
    <citation type="submission" date="2013-09" db="EMBL/GenBank/DDBJ databases">
        <title>Corchorus olitorius genome sequencing.</title>
        <authorList>
            <person name="Alam M."/>
            <person name="Haque M.S."/>
            <person name="Islam M.S."/>
            <person name="Emdad E.M."/>
            <person name="Islam M.M."/>
            <person name="Ahmed B."/>
            <person name="Halim A."/>
            <person name="Hossen Q.M.M."/>
            <person name="Hossain M.Z."/>
            <person name="Ahmed R."/>
            <person name="Khan M.M."/>
            <person name="Islam R."/>
            <person name="Rashid M.M."/>
            <person name="Khan S.A."/>
            <person name="Rahman M.S."/>
            <person name="Alam M."/>
            <person name="Yahiya A.S."/>
            <person name="Khan M.S."/>
            <person name="Azam M.S."/>
            <person name="Haque T."/>
            <person name="Lashkar M.Z.H."/>
            <person name="Akhand A.I."/>
            <person name="Morshed G."/>
            <person name="Roy S."/>
            <person name="Uddin K.S."/>
            <person name="Rabeya T."/>
            <person name="Hossain A.S."/>
            <person name="Chowdhury A."/>
            <person name="Snigdha A.R."/>
            <person name="Mortoza M.S."/>
            <person name="Matin S.A."/>
            <person name="Hoque S.M.E."/>
            <person name="Islam M.K."/>
            <person name="Roy D.K."/>
            <person name="Haider R."/>
            <person name="Moosa M.M."/>
            <person name="Elias S.M."/>
            <person name="Hasan A.M."/>
            <person name="Jahan S."/>
            <person name="Shafiuddin M."/>
            <person name="Mahmood N."/>
            <person name="Shommy N.S."/>
        </authorList>
    </citation>
    <scope>NUCLEOTIDE SEQUENCE [LARGE SCALE GENOMIC DNA]</scope>
    <source>
        <strain evidence="9">cv. O-4</strain>
    </source>
</reference>
<evidence type="ECO:0000256" key="3">
    <source>
        <dbReference type="ARBA" id="ARBA00022782"/>
    </source>
</evidence>
<proteinExistence type="inferred from homology"/>
<dbReference type="Proteomes" id="UP000187203">
    <property type="component" value="Unassembled WGS sequence"/>
</dbReference>
<keyword evidence="9" id="KW-1185">Reference proteome</keyword>
<keyword evidence="5" id="KW-0287">Flowering</keyword>
<dbReference type="EMBL" id="AWUE01014610">
    <property type="protein sequence ID" value="OMP02594.1"/>
    <property type="molecule type" value="Genomic_DNA"/>
</dbReference>
<feature type="region of interest" description="Disordered" evidence="7">
    <location>
        <begin position="1"/>
        <end position="33"/>
    </location>
</feature>
<evidence type="ECO:0000313" key="8">
    <source>
        <dbReference type="EMBL" id="OMP02594.1"/>
    </source>
</evidence>
<keyword evidence="4 6" id="KW-0175">Coiled coil</keyword>
<name>A0A1R3K6B3_9ROSI</name>
<sequence>MMGRNRTPHHPQSFHHGPPSAFNQEPGPMPCDPAALEELVEMQHMEMRRIISDNRVVIDSNTHLQRELTAAKDEIFRLNQVTYKLQTENEIQTRELIDGEMKLQAEIQASELLRAEVVQSRIEIQQLNALRLELTTQLQGLTKEVNHLEAENQQLIDMMAPIEGMHKELIDARRAINYEKRLNEQQAEEKKAMKEKLISMACELEKLRAEKMNTERRARLLGDYESRNGSPEMRYPAGDYESRNGSPEMGYPAGDYESRNGSPEMRYPAGAFAEGYHGDWEPYSNNGPWR</sequence>
<evidence type="ECO:0008006" key="10">
    <source>
        <dbReference type="Google" id="ProtNLM"/>
    </source>
</evidence>
<evidence type="ECO:0000256" key="7">
    <source>
        <dbReference type="SAM" id="MobiDB-lite"/>
    </source>
</evidence>